<dbReference type="Pfam" id="PF18962">
    <property type="entry name" value="Por_Secre_tail"/>
    <property type="match status" value="1"/>
</dbReference>
<feature type="domain" description="Secretion system C-terminal sorting" evidence="4">
    <location>
        <begin position="258"/>
        <end position="326"/>
    </location>
</feature>
<keyword evidence="6" id="KW-1185">Reference proteome</keyword>
<accession>A0ABR6Y3T1</accession>
<evidence type="ECO:0000256" key="1">
    <source>
        <dbReference type="ARBA" id="ARBA00022729"/>
    </source>
</evidence>
<dbReference type="InterPro" id="IPR014756">
    <property type="entry name" value="Ig_E-set"/>
</dbReference>
<evidence type="ECO:0000256" key="2">
    <source>
        <dbReference type="SAM" id="SignalP"/>
    </source>
</evidence>
<dbReference type="InterPro" id="IPR013783">
    <property type="entry name" value="Ig-like_fold"/>
</dbReference>
<keyword evidence="1 2" id="KW-0732">Signal</keyword>
<dbReference type="RefSeq" id="WP_186846524.1">
    <property type="nucleotide sequence ID" value="NZ_JACOME010000004.1"/>
</dbReference>
<evidence type="ECO:0000313" key="5">
    <source>
        <dbReference type="EMBL" id="MBC3847406.1"/>
    </source>
</evidence>
<proteinExistence type="predicted"/>
<dbReference type="Pfam" id="PF02922">
    <property type="entry name" value="CBM_48"/>
    <property type="match status" value="1"/>
</dbReference>
<feature type="signal peptide" evidence="2">
    <location>
        <begin position="1"/>
        <end position="19"/>
    </location>
</feature>
<sequence>MKKTTFLISMLIISMVSFAQSNVTFSVDMAGQTFTQAYVSGSFNSWSGDANPLTNTIGTIWEATLPVMDGEHEYKFTFDNWAGQDTFTQGDVCTITNYGNTNRRLVVAGSDIVLPTTMFGACAETNDGNDGPFTVTLSIDMSGYGGTLGTVYVNGENHNSQGFGAWCGACGNELTDMGSGIWETTLSLEEYSYQFKFTVNGWDDQEAFNPGDVQTATDGTFTNRYIKVDGNKTVNFVWNAPQQALSTPEALKTDNFKVFPNPTLDSWNISSNQNVTNIEVFDILGKQVLKIQPNDSNVFIDASELKSGIYLTKITSEKGVKTVKLIKN</sequence>
<dbReference type="NCBIfam" id="TIGR04183">
    <property type="entry name" value="Por_Secre_tail"/>
    <property type="match status" value="1"/>
</dbReference>
<evidence type="ECO:0000259" key="3">
    <source>
        <dbReference type="Pfam" id="PF02922"/>
    </source>
</evidence>
<feature type="chain" id="PRO_5045874694" evidence="2">
    <location>
        <begin position="20"/>
        <end position="328"/>
    </location>
</feature>
<dbReference type="EMBL" id="JACOME010000004">
    <property type="protein sequence ID" value="MBC3847406.1"/>
    <property type="molecule type" value="Genomic_DNA"/>
</dbReference>
<protein>
    <submittedName>
        <fullName evidence="5">T9SS type A sorting domain-containing protein</fullName>
    </submittedName>
</protein>
<dbReference type="InterPro" id="IPR026444">
    <property type="entry name" value="Secre_tail"/>
</dbReference>
<reference evidence="5 6" key="1">
    <citation type="submission" date="2020-08" db="EMBL/GenBank/DDBJ databases">
        <title>Winogradskyella ouciana sp. nov., isolated from the hadal seawater of the Mariana Trench.</title>
        <authorList>
            <person name="He X."/>
        </authorList>
    </citation>
    <scope>NUCLEOTIDE SEQUENCE [LARGE SCALE GENOMIC DNA]</scope>
    <source>
        <strain evidence="5 6">KCTC 22026</strain>
    </source>
</reference>
<dbReference type="SUPFAM" id="SSF81296">
    <property type="entry name" value="E set domains"/>
    <property type="match status" value="1"/>
</dbReference>
<feature type="domain" description="Glycoside hydrolase family 13 N-terminal" evidence="3">
    <location>
        <begin position="36"/>
        <end position="86"/>
    </location>
</feature>
<gene>
    <name evidence="5" type="ORF">H6H04_13505</name>
</gene>
<dbReference type="Proteomes" id="UP000607435">
    <property type="component" value="Unassembled WGS sequence"/>
</dbReference>
<dbReference type="Gene3D" id="2.60.40.10">
    <property type="entry name" value="Immunoglobulins"/>
    <property type="match status" value="2"/>
</dbReference>
<organism evidence="5 6">
    <name type="scientific">Winogradskyella echinorum</name>
    <dbReference type="NCBI Taxonomy" id="538189"/>
    <lineage>
        <taxon>Bacteria</taxon>
        <taxon>Pseudomonadati</taxon>
        <taxon>Bacteroidota</taxon>
        <taxon>Flavobacteriia</taxon>
        <taxon>Flavobacteriales</taxon>
        <taxon>Flavobacteriaceae</taxon>
        <taxon>Winogradskyella</taxon>
    </lineage>
</organism>
<evidence type="ECO:0000313" key="6">
    <source>
        <dbReference type="Proteomes" id="UP000607435"/>
    </source>
</evidence>
<evidence type="ECO:0000259" key="4">
    <source>
        <dbReference type="Pfam" id="PF18962"/>
    </source>
</evidence>
<dbReference type="CDD" id="cd02859">
    <property type="entry name" value="E_set_AMPKbeta_like_N"/>
    <property type="match status" value="1"/>
</dbReference>
<dbReference type="InterPro" id="IPR004193">
    <property type="entry name" value="Glyco_hydro_13_N"/>
</dbReference>
<name>A0ABR6Y3T1_9FLAO</name>
<comment type="caution">
    <text evidence="5">The sequence shown here is derived from an EMBL/GenBank/DDBJ whole genome shotgun (WGS) entry which is preliminary data.</text>
</comment>